<dbReference type="EMBL" id="GGEC01091376">
    <property type="protein sequence ID" value="MBX71860.1"/>
    <property type="molecule type" value="Transcribed_RNA"/>
</dbReference>
<organism evidence="1">
    <name type="scientific">Rhizophora mucronata</name>
    <name type="common">Asiatic mangrove</name>
    <dbReference type="NCBI Taxonomy" id="61149"/>
    <lineage>
        <taxon>Eukaryota</taxon>
        <taxon>Viridiplantae</taxon>
        <taxon>Streptophyta</taxon>
        <taxon>Embryophyta</taxon>
        <taxon>Tracheophyta</taxon>
        <taxon>Spermatophyta</taxon>
        <taxon>Magnoliopsida</taxon>
        <taxon>eudicotyledons</taxon>
        <taxon>Gunneridae</taxon>
        <taxon>Pentapetalae</taxon>
        <taxon>rosids</taxon>
        <taxon>fabids</taxon>
        <taxon>Malpighiales</taxon>
        <taxon>Rhizophoraceae</taxon>
        <taxon>Rhizophora</taxon>
    </lineage>
</organism>
<proteinExistence type="predicted"/>
<dbReference type="AlphaFoldDB" id="A0A2P2QXW8"/>
<name>A0A2P2QXW8_RHIMU</name>
<reference evidence="1" key="1">
    <citation type="submission" date="2018-02" db="EMBL/GenBank/DDBJ databases">
        <title>Rhizophora mucronata_Transcriptome.</title>
        <authorList>
            <person name="Meera S.P."/>
            <person name="Sreeshan A."/>
            <person name="Augustine A."/>
        </authorList>
    </citation>
    <scope>NUCLEOTIDE SEQUENCE</scope>
    <source>
        <tissue evidence="1">Leaf</tissue>
    </source>
</reference>
<sequence>MQFIGETGLSLCHMLLLDWIIWRLVNPSGDASVFLYIQ</sequence>
<evidence type="ECO:0000313" key="1">
    <source>
        <dbReference type="EMBL" id="MBX71860.1"/>
    </source>
</evidence>
<protein>
    <submittedName>
        <fullName evidence="1">Uncharacterized protein</fullName>
    </submittedName>
</protein>
<accession>A0A2P2QXW8</accession>